<dbReference type="InterPro" id="IPR015928">
    <property type="entry name" value="Aconitase/3IPM_dehydase_swvl"/>
</dbReference>
<evidence type="ECO:0000313" key="11">
    <source>
        <dbReference type="EMBL" id="KUJ12402.1"/>
    </source>
</evidence>
<dbReference type="GO" id="GO:0051539">
    <property type="term" value="F:4 iron, 4 sulfur cluster binding"/>
    <property type="evidence" value="ECO:0007669"/>
    <property type="project" value="UniProtKB-UniRule"/>
</dbReference>
<evidence type="ECO:0000256" key="2">
    <source>
        <dbReference type="ARBA" id="ARBA00022723"/>
    </source>
</evidence>
<proteinExistence type="inferred from homology"/>
<evidence type="ECO:0000256" key="3">
    <source>
        <dbReference type="ARBA" id="ARBA00022946"/>
    </source>
</evidence>
<dbReference type="GO" id="GO:0005829">
    <property type="term" value="C:cytosol"/>
    <property type="evidence" value="ECO:0007669"/>
    <property type="project" value="TreeGrafter"/>
</dbReference>
<dbReference type="GO" id="GO:0046872">
    <property type="term" value="F:metal ion binding"/>
    <property type="evidence" value="ECO:0007669"/>
    <property type="project" value="UniProtKB-UniRule"/>
</dbReference>
<dbReference type="Pfam" id="PF00330">
    <property type="entry name" value="Aconitase"/>
    <property type="match status" value="1"/>
</dbReference>
<keyword evidence="4 8" id="KW-0408">Iron</keyword>
<dbReference type="PANTHER" id="PTHR43160">
    <property type="entry name" value="ACONITATE HYDRATASE B"/>
    <property type="match status" value="1"/>
</dbReference>
<evidence type="ECO:0000256" key="5">
    <source>
        <dbReference type="ARBA" id="ARBA00023014"/>
    </source>
</evidence>
<protein>
    <recommendedName>
        <fullName evidence="8">Aconitate hydratase, mitochondrial</fullName>
        <shortName evidence="8">Aconitase</shortName>
        <ecNumber evidence="8">4.2.1.-</ecNumber>
    </recommendedName>
</protein>
<reference evidence="11 12" key="1">
    <citation type="submission" date="2015-10" db="EMBL/GenBank/DDBJ databases">
        <title>Full genome of DAOMC 229536 Phialocephala scopiformis, a fungal endophyte of spruce producing the potent anti-insectan compound rugulosin.</title>
        <authorList>
            <consortium name="DOE Joint Genome Institute"/>
            <person name="Walker A.K."/>
            <person name="Frasz S.L."/>
            <person name="Seifert K.A."/>
            <person name="Miller J.D."/>
            <person name="Mondo S.J."/>
            <person name="Labutti K."/>
            <person name="Lipzen A."/>
            <person name="Dockter R."/>
            <person name="Kennedy M."/>
            <person name="Grigoriev I.V."/>
            <person name="Spatafora J.W."/>
        </authorList>
    </citation>
    <scope>NUCLEOTIDE SEQUENCE [LARGE SCALE GENOMIC DNA]</scope>
    <source>
        <strain evidence="11 12">CBS 120377</strain>
    </source>
</reference>
<evidence type="ECO:0000259" key="9">
    <source>
        <dbReference type="Pfam" id="PF00330"/>
    </source>
</evidence>
<comment type="similarity">
    <text evidence="8">Belongs to the aconitase/IPM isomerase family.</text>
</comment>
<dbReference type="GO" id="GO:0005739">
    <property type="term" value="C:mitochondrion"/>
    <property type="evidence" value="ECO:0007669"/>
    <property type="project" value="UniProtKB-SubCell"/>
</dbReference>
<dbReference type="EMBL" id="KQ947424">
    <property type="protein sequence ID" value="KUJ12402.1"/>
    <property type="molecule type" value="Genomic_DNA"/>
</dbReference>
<keyword evidence="3 8" id="KW-0809">Transit peptide</keyword>
<dbReference type="NCBIfam" id="TIGR01340">
    <property type="entry name" value="aconitase_mito"/>
    <property type="match status" value="1"/>
</dbReference>
<dbReference type="Pfam" id="PF00694">
    <property type="entry name" value="Aconitase_C"/>
    <property type="match status" value="1"/>
</dbReference>
<comment type="subcellular location">
    <subcellularLocation>
        <location evidence="1 8">Mitochondrion</location>
    </subcellularLocation>
</comment>
<dbReference type="FunFam" id="3.40.1060.10:FF:000001">
    <property type="entry name" value="Aconitate hydratase, mitochondrial"/>
    <property type="match status" value="1"/>
</dbReference>
<dbReference type="AlphaFoldDB" id="A0A194WXS6"/>
<dbReference type="Gene3D" id="3.40.1060.10">
    <property type="entry name" value="Aconitase, Domain 2"/>
    <property type="match status" value="1"/>
</dbReference>
<keyword evidence="2 8" id="KW-0479">Metal-binding</keyword>
<dbReference type="InParanoid" id="A0A194WXS6"/>
<dbReference type="EC" id="4.2.1.-" evidence="8"/>
<sequence length="799" mass="86787">MMCRTGSSGLGNVCFLVRRTHRELKCPGAFRSLATVSSRTPASKIPLSRYDPDSFIDYQSLDTNINAIRDSLRRPLTYAEKVLYSHIDNADEADIRRGNSYVKLRPTRVALQDATGSMALIQFMSASIDTVAVPTSVHCDHQVVAKEGRDTDVATSNQVNGEVYDFLKSVCAKYSAGFWKPGAGIIHQTVLENYAYPGGLMIGTDSHTPNAGGLAMAAIGVGGADAVDVMAGLAWEIKAPKVIGVHLTGSLSRWASPKDVILKLAGELTVRGGTGSIIEYFGPGINSLSCTGMATICNMGAETGATTSIFPYTNQMGRYLDATGRSHIRRASESRANRLAADPGAEYDRVISIDLSSLEPHINGPLTPDLATPNSKFKELVGKNDWPRKLSAALIGSCTNSSFQDMSRAADLTRQALDAGLKPAVPLLLSPGSEQTRLTLDQAGVLETFDQAGATVLANACGPCCGSWERTDVKKGTPNSVVSSYNRNFTGRLDANPATSIFLTSPEMVLVKAFGGRIDFDPVTDSITAPDGKDFKFQPPISDILPENGFQNADYVYTPPPSERSDLTVDIDPASTRLQRLSPFPAWNNEDFVDMPILIKVVGKCTTDHITPSGKWFAWRGHLENISNNTLIGATNAANKSINSVKNVFTGTYNTVPETARHYKARNQDWVIVGDSNYGEGSSREHAALQPRYLNGKAVVAKSFARIHESNLKKQGMLPLTFSSEADYDRIEEDDRISLVDLKNLSSGRQVDMVVKKESGEKWRTKLHHTFNKEQIEYFKAGSALNLMGKMKRGEFATT</sequence>
<keyword evidence="7 8" id="KW-0456">Lyase</keyword>
<evidence type="ECO:0000256" key="8">
    <source>
        <dbReference type="RuleBase" id="RU362107"/>
    </source>
</evidence>
<evidence type="ECO:0000313" key="12">
    <source>
        <dbReference type="Proteomes" id="UP000070700"/>
    </source>
</evidence>
<dbReference type="KEGG" id="psco:LY89DRAFT_206709"/>
<evidence type="ECO:0000256" key="7">
    <source>
        <dbReference type="ARBA" id="ARBA00023239"/>
    </source>
</evidence>
<keyword evidence="12" id="KW-1185">Reference proteome</keyword>
<dbReference type="FunFam" id="3.30.499.10:FF:000004">
    <property type="entry name" value="Aconitate hydratase, mitochondrial"/>
    <property type="match status" value="1"/>
</dbReference>
<dbReference type="SUPFAM" id="SSF53732">
    <property type="entry name" value="Aconitase iron-sulfur domain"/>
    <property type="match status" value="1"/>
</dbReference>
<dbReference type="PRINTS" id="PR00415">
    <property type="entry name" value="ACONITASE"/>
</dbReference>
<dbReference type="OrthoDB" id="2224430at2759"/>
<feature type="domain" description="Aconitase/3-isopropylmalate dehydratase large subunit alpha/beta/alpha" evidence="9">
    <location>
        <begin position="80"/>
        <end position="516"/>
    </location>
</feature>
<accession>A0A194WXS6</accession>
<keyword evidence="6 8" id="KW-0496">Mitochondrion</keyword>
<keyword evidence="5 8" id="KW-0411">Iron-sulfur</keyword>
<dbReference type="GO" id="GO:0006099">
    <property type="term" value="P:tricarboxylic acid cycle"/>
    <property type="evidence" value="ECO:0007669"/>
    <property type="project" value="InterPro"/>
</dbReference>
<dbReference type="NCBIfam" id="NF005558">
    <property type="entry name" value="PRK07229.1"/>
    <property type="match status" value="1"/>
</dbReference>
<evidence type="ECO:0000256" key="4">
    <source>
        <dbReference type="ARBA" id="ARBA00023004"/>
    </source>
</evidence>
<evidence type="ECO:0000259" key="10">
    <source>
        <dbReference type="Pfam" id="PF00694"/>
    </source>
</evidence>
<dbReference type="STRING" id="149040.A0A194WXS6"/>
<dbReference type="Gene3D" id="3.20.19.10">
    <property type="entry name" value="Aconitase, domain 4"/>
    <property type="match status" value="1"/>
</dbReference>
<comment type="cofactor">
    <cofactor evidence="8">
        <name>[4Fe-4S] cluster</name>
        <dbReference type="ChEBI" id="CHEBI:49883"/>
    </cofactor>
    <text evidence="8">Binds 1 [4Fe-4S] cluster per subunit.</text>
</comment>
<dbReference type="InterPro" id="IPR001030">
    <property type="entry name" value="Acoase/IPM_deHydtase_lsu_aba"/>
</dbReference>
<dbReference type="InterPro" id="IPR000573">
    <property type="entry name" value="AconitaseA/IPMdHydase_ssu_swvl"/>
</dbReference>
<dbReference type="Gene3D" id="3.30.499.10">
    <property type="entry name" value="Aconitase, domain 3"/>
    <property type="match status" value="2"/>
</dbReference>
<dbReference type="InterPro" id="IPR036008">
    <property type="entry name" value="Aconitase_4Fe-4S_dom"/>
</dbReference>
<dbReference type="InterPro" id="IPR006248">
    <property type="entry name" value="Aconitase_mito-like"/>
</dbReference>
<dbReference type="SUPFAM" id="SSF52016">
    <property type="entry name" value="LeuD/IlvD-like"/>
    <property type="match status" value="1"/>
</dbReference>
<evidence type="ECO:0000256" key="6">
    <source>
        <dbReference type="ARBA" id="ARBA00023128"/>
    </source>
</evidence>
<dbReference type="GO" id="GO:0003994">
    <property type="term" value="F:aconitate hydratase activity"/>
    <property type="evidence" value="ECO:0007669"/>
    <property type="project" value="InterPro"/>
</dbReference>
<dbReference type="PROSITE" id="PS00450">
    <property type="entry name" value="ACONITASE_1"/>
    <property type="match status" value="1"/>
</dbReference>
<dbReference type="GeneID" id="28815553"/>
<dbReference type="Proteomes" id="UP000070700">
    <property type="component" value="Unassembled WGS sequence"/>
</dbReference>
<feature type="domain" description="Aconitase A/isopropylmalate dehydratase small subunit swivel" evidence="10">
    <location>
        <begin position="595"/>
        <end position="724"/>
    </location>
</feature>
<gene>
    <name evidence="11" type="ORF">LY89DRAFT_206709</name>
</gene>
<dbReference type="InterPro" id="IPR050926">
    <property type="entry name" value="Aconitase/IPM_isomerase"/>
</dbReference>
<evidence type="ECO:0000256" key="1">
    <source>
        <dbReference type="ARBA" id="ARBA00004173"/>
    </source>
</evidence>
<name>A0A194WXS6_MOLSC</name>
<organism evidence="11 12">
    <name type="scientific">Mollisia scopiformis</name>
    <name type="common">Conifer needle endophyte fungus</name>
    <name type="synonym">Phialocephala scopiformis</name>
    <dbReference type="NCBI Taxonomy" id="149040"/>
    <lineage>
        <taxon>Eukaryota</taxon>
        <taxon>Fungi</taxon>
        <taxon>Dikarya</taxon>
        <taxon>Ascomycota</taxon>
        <taxon>Pezizomycotina</taxon>
        <taxon>Leotiomycetes</taxon>
        <taxon>Helotiales</taxon>
        <taxon>Mollisiaceae</taxon>
        <taxon>Mollisia</taxon>
    </lineage>
</organism>
<dbReference type="RefSeq" id="XP_018066757.1">
    <property type="nucleotide sequence ID" value="XM_018205827.1"/>
</dbReference>
<dbReference type="InterPro" id="IPR015932">
    <property type="entry name" value="Aconitase_dom2"/>
</dbReference>
<dbReference type="FunFam" id="3.20.19.10:FF:000002">
    <property type="entry name" value="Aconitate hydratase, mitochondrial"/>
    <property type="match status" value="1"/>
</dbReference>
<dbReference type="InterPro" id="IPR015931">
    <property type="entry name" value="Acnase/IPM_dHydase_lsu_aba_1/3"/>
</dbReference>
<dbReference type="PANTHER" id="PTHR43160:SF2">
    <property type="entry name" value="HOMOCITRATE DEHYDRATASE, MITOCHONDRIAL"/>
    <property type="match status" value="1"/>
</dbReference>
<dbReference type="InterPro" id="IPR018136">
    <property type="entry name" value="Aconitase_4Fe-4S_BS"/>
</dbReference>